<dbReference type="EMBL" id="CP106738">
    <property type="protein sequence ID" value="UXX82424.1"/>
    <property type="molecule type" value="Genomic_DNA"/>
</dbReference>
<evidence type="ECO:0000313" key="2">
    <source>
        <dbReference type="Proteomes" id="UP001064087"/>
    </source>
</evidence>
<accession>A0ABY6D8G8</accession>
<sequence>MLAGIRIVEFEGLGPAPFAAMMLADLGAEVICVHRPDTSDVTGAVSLLDRGKKSITLDLKSDADRTVALALIQTADALIEGLRPGVMERLGLGPEICQTTNPALVYGRMTGWGQDGPRAQTAGHDLNYLATSGALWYASEPGQPPFTPPTMLGDIGGGALYLVAGILTGLLAVRGGAKGAVVDAAMVDGSAHMMTLLMAIRQSGQMVTDRGQSLLDGPHWSRCYACADGGYLSVQCLEPQFYAAFLKLLGLGDNPALADQHDPAQWPRQTAQLAGIFVAEPVAHWAALFDGSDACVAPVLSPDGAAHDPHMQARGIWQAPDGVLQPSAAPRFDGLRRDVARPPLRGAQSDEIRADLIARGLLKEA</sequence>
<dbReference type="RefSeq" id="WP_165194249.1">
    <property type="nucleotide sequence ID" value="NZ_CP106738.1"/>
</dbReference>
<proteinExistence type="predicted"/>
<dbReference type="Proteomes" id="UP001064087">
    <property type="component" value="Chromosome"/>
</dbReference>
<dbReference type="Gene3D" id="3.30.1540.10">
    <property type="entry name" value="formyl-coa transferase, domain 3"/>
    <property type="match status" value="1"/>
</dbReference>
<dbReference type="Pfam" id="PF02515">
    <property type="entry name" value="CoA_transf_3"/>
    <property type="match status" value="1"/>
</dbReference>
<gene>
    <name evidence="1" type="ORF">N7U68_15155</name>
</gene>
<evidence type="ECO:0000313" key="1">
    <source>
        <dbReference type="EMBL" id="UXX82424.1"/>
    </source>
</evidence>
<dbReference type="Gene3D" id="3.40.50.10540">
    <property type="entry name" value="Crotonobetainyl-coa:carnitine coa-transferase, domain 1"/>
    <property type="match status" value="1"/>
</dbReference>
<dbReference type="InterPro" id="IPR003673">
    <property type="entry name" value="CoA-Trfase_fam_III"/>
</dbReference>
<protein>
    <submittedName>
        <fullName evidence="1">CoA transferase</fullName>
    </submittedName>
</protein>
<dbReference type="PANTHER" id="PTHR48228:SF5">
    <property type="entry name" value="ALPHA-METHYLACYL-COA RACEMASE"/>
    <property type="match status" value="1"/>
</dbReference>
<dbReference type="PANTHER" id="PTHR48228">
    <property type="entry name" value="SUCCINYL-COA--D-CITRAMALATE COA-TRANSFERASE"/>
    <property type="match status" value="1"/>
</dbReference>
<dbReference type="InterPro" id="IPR044855">
    <property type="entry name" value="CoA-Trfase_III_dom3_sf"/>
</dbReference>
<name>A0ABY6D8G8_9RHOB</name>
<keyword evidence="1" id="KW-0808">Transferase</keyword>
<organism evidence="1 2">
    <name type="scientific">Roseovarius pelagicus</name>
    <dbReference type="NCBI Taxonomy" id="2980108"/>
    <lineage>
        <taxon>Bacteria</taxon>
        <taxon>Pseudomonadati</taxon>
        <taxon>Pseudomonadota</taxon>
        <taxon>Alphaproteobacteria</taxon>
        <taxon>Rhodobacterales</taxon>
        <taxon>Roseobacteraceae</taxon>
        <taxon>Roseovarius</taxon>
    </lineage>
</organism>
<reference evidence="1" key="1">
    <citation type="submission" date="2022-10" db="EMBL/GenBank/DDBJ databases">
        <title>Roseovarius pelagicus sp. nov., isolated from Arctic seawater.</title>
        <authorList>
            <person name="Hong Y.W."/>
            <person name="Hwang C.Y."/>
        </authorList>
    </citation>
    <scope>NUCLEOTIDE SEQUENCE</scope>
    <source>
        <strain evidence="1">HL-MP18</strain>
    </source>
</reference>
<dbReference type="InterPro" id="IPR023606">
    <property type="entry name" value="CoA-Trfase_III_dom_1_sf"/>
</dbReference>
<dbReference type="SUPFAM" id="SSF89796">
    <property type="entry name" value="CoA-transferase family III (CaiB/BaiF)"/>
    <property type="match status" value="1"/>
</dbReference>
<keyword evidence="2" id="KW-1185">Reference proteome</keyword>
<dbReference type="InterPro" id="IPR050509">
    <property type="entry name" value="CoA-transferase_III"/>
</dbReference>
<dbReference type="GO" id="GO:0016740">
    <property type="term" value="F:transferase activity"/>
    <property type="evidence" value="ECO:0007669"/>
    <property type="project" value="UniProtKB-KW"/>
</dbReference>